<comment type="similarity">
    <text evidence="1">Belongs to the enoyl-CoA hydratase/isomerase family.</text>
</comment>
<protein>
    <submittedName>
        <fullName evidence="2">Enoyl-CoA hydratase/isomerase family protein</fullName>
    </submittedName>
</protein>
<dbReference type="PANTHER" id="PTHR42964:SF1">
    <property type="entry name" value="POLYKETIDE BIOSYNTHESIS ENOYL-COA HYDRATASE PKSH-RELATED"/>
    <property type="match status" value="1"/>
</dbReference>
<dbReference type="Pfam" id="PF00378">
    <property type="entry name" value="ECH_1"/>
    <property type="match status" value="1"/>
</dbReference>
<dbReference type="Proteomes" id="UP000812270">
    <property type="component" value="Unassembled WGS sequence"/>
</dbReference>
<dbReference type="RefSeq" id="WP_217789958.1">
    <property type="nucleotide sequence ID" value="NZ_JAHSPG010000002.1"/>
</dbReference>
<proteinExistence type="inferred from homology"/>
<dbReference type="AlphaFoldDB" id="A0A9E2W1Q7"/>
<dbReference type="EMBL" id="JAHSPG010000002">
    <property type="protein sequence ID" value="MBV4356385.1"/>
    <property type="molecule type" value="Genomic_DNA"/>
</dbReference>
<sequence length="258" mass="28694">MIKEINNGHVRTDYSKGITTIEFYHPQSNALPGKLLEELAHTIHAAANDNDTKVIVLRSDGDRTFCSGAFFDELKSLKNLDESKRFFMGFANLINTMRKCPKFIIGRIQGRCVGGGVGLASAVDYAIATDAAEIKLSELSIGIGPFVIGPAVERKIGAAAFSNIAIDATKWRNADWAKRKGLYAEVHTSVENMDESIKRLADSLSHFNPDAMREMKNMFWKGCENWDELLYYRAGISAKLILGEEAQMALERLREKVS</sequence>
<name>A0A9E2W1Q7_9BACT</name>
<reference evidence="2" key="1">
    <citation type="submission" date="2021-06" db="EMBL/GenBank/DDBJ databases">
        <authorList>
            <person name="Huq M.A."/>
        </authorList>
    </citation>
    <scope>NUCLEOTIDE SEQUENCE</scope>
    <source>
        <strain evidence="2">MAH-26</strain>
    </source>
</reference>
<dbReference type="PANTHER" id="PTHR42964">
    <property type="entry name" value="ENOYL-COA HYDRATASE"/>
    <property type="match status" value="1"/>
</dbReference>
<dbReference type="GO" id="GO:0008300">
    <property type="term" value="P:isoprenoid catabolic process"/>
    <property type="evidence" value="ECO:0007669"/>
    <property type="project" value="TreeGrafter"/>
</dbReference>
<evidence type="ECO:0000313" key="3">
    <source>
        <dbReference type="Proteomes" id="UP000812270"/>
    </source>
</evidence>
<accession>A0A9E2W1Q7</accession>
<evidence type="ECO:0000256" key="1">
    <source>
        <dbReference type="ARBA" id="ARBA00005254"/>
    </source>
</evidence>
<dbReference type="CDD" id="cd06558">
    <property type="entry name" value="crotonase-like"/>
    <property type="match status" value="1"/>
</dbReference>
<evidence type="ECO:0000313" key="2">
    <source>
        <dbReference type="EMBL" id="MBV4356385.1"/>
    </source>
</evidence>
<dbReference type="InterPro" id="IPR001753">
    <property type="entry name" value="Enoyl-CoA_hydra/iso"/>
</dbReference>
<keyword evidence="3" id="KW-1185">Reference proteome</keyword>
<comment type="caution">
    <text evidence="2">The sequence shown here is derived from an EMBL/GenBank/DDBJ whole genome shotgun (WGS) entry which is preliminary data.</text>
</comment>
<organism evidence="2 3">
    <name type="scientific">Pinibacter aurantiacus</name>
    <dbReference type="NCBI Taxonomy" id="2851599"/>
    <lineage>
        <taxon>Bacteria</taxon>
        <taxon>Pseudomonadati</taxon>
        <taxon>Bacteroidota</taxon>
        <taxon>Chitinophagia</taxon>
        <taxon>Chitinophagales</taxon>
        <taxon>Chitinophagaceae</taxon>
        <taxon>Pinibacter</taxon>
    </lineage>
</organism>
<dbReference type="InterPro" id="IPR051683">
    <property type="entry name" value="Enoyl-CoA_Hydratase/Isomerase"/>
</dbReference>
<gene>
    <name evidence="2" type="ORF">KTO63_04435</name>
</gene>